<keyword evidence="1" id="KW-0175">Coiled coil</keyword>
<dbReference type="AlphaFoldDB" id="A0A2P6RYD8"/>
<dbReference type="Proteomes" id="UP000238479">
    <property type="component" value="Chromosome 2"/>
</dbReference>
<evidence type="ECO:0000256" key="1">
    <source>
        <dbReference type="SAM" id="Coils"/>
    </source>
</evidence>
<organism evidence="2 3">
    <name type="scientific">Rosa chinensis</name>
    <name type="common">China rose</name>
    <dbReference type="NCBI Taxonomy" id="74649"/>
    <lineage>
        <taxon>Eukaryota</taxon>
        <taxon>Viridiplantae</taxon>
        <taxon>Streptophyta</taxon>
        <taxon>Embryophyta</taxon>
        <taxon>Tracheophyta</taxon>
        <taxon>Spermatophyta</taxon>
        <taxon>Magnoliopsida</taxon>
        <taxon>eudicotyledons</taxon>
        <taxon>Gunneridae</taxon>
        <taxon>Pentapetalae</taxon>
        <taxon>rosids</taxon>
        <taxon>fabids</taxon>
        <taxon>Rosales</taxon>
        <taxon>Rosaceae</taxon>
        <taxon>Rosoideae</taxon>
        <taxon>Rosoideae incertae sedis</taxon>
        <taxon>Rosa</taxon>
    </lineage>
</organism>
<evidence type="ECO:0000313" key="2">
    <source>
        <dbReference type="EMBL" id="PRQ51441.1"/>
    </source>
</evidence>
<feature type="coiled-coil region" evidence="1">
    <location>
        <begin position="143"/>
        <end position="177"/>
    </location>
</feature>
<proteinExistence type="predicted"/>
<protein>
    <submittedName>
        <fullName evidence="2">Uncharacterized protein</fullName>
    </submittedName>
</protein>
<keyword evidence="3" id="KW-1185">Reference proteome</keyword>
<accession>A0A2P6RYD8</accession>
<name>A0A2P6RYD8_ROSCH</name>
<gene>
    <name evidence="2" type="ORF">RchiOBHm_Chr2g0144471</name>
</gene>
<sequence>MDNFMIRFASKEESALGMADVAPVLSGDTAVFAGMKIPSELAGPLAKFAERYSGGDIFSLIDRDYTSRKKCELVKELGMMLYSMEVCPIKDGEMFLIWRDACRDFMGAGLNVGFLLDSLKQGAKHFFGYMMRSEGSENQYVKIRGLQEMVSQTKKELARLEGELRKAEDDLSFSLRDVPVPAMECVLESSWKDDGHFSHYLY</sequence>
<reference evidence="2 3" key="1">
    <citation type="journal article" date="2018" name="Nat. Genet.">
        <title>The Rosa genome provides new insights in the design of modern roses.</title>
        <authorList>
            <person name="Bendahmane M."/>
        </authorList>
    </citation>
    <scope>NUCLEOTIDE SEQUENCE [LARGE SCALE GENOMIC DNA]</scope>
    <source>
        <strain evidence="3">cv. Old Blush</strain>
    </source>
</reference>
<dbReference type="Gramene" id="PRQ51441">
    <property type="protein sequence ID" value="PRQ51441"/>
    <property type="gene ID" value="RchiOBHm_Chr2g0144471"/>
</dbReference>
<evidence type="ECO:0000313" key="3">
    <source>
        <dbReference type="Proteomes" id="UP000238479"/>
    </source>
</evidence>
<comment type="caution">
    <text evidence="2">The sequence shown here is derived from an EMBL/GenBank/DDBJ whole genome shotgun (WGS) entry which is preliminary data.</text>
</comment>
<dbReference type="EMBL" id="PDCK01000040">
    <property type="protein sequence ID" value="PRQ51441.1"/>
    <property type="molecule type" value="Genomic_DNA"/>
</dbReference>